<dbReference type="AlphaFoldDB" id="A0A653F5G2"/>
<keyword evidence="5" id="KW-1185">Reference proteome</keyword>
<evidence type="ECO:0000313" key="5">
    <source>
        <dbReference type="Proteomes" id="UP000516380"/>
    </source>
</evidence>
<evidence type="ECO:0000313" key="3">
    <source>
        <dbReference type="EMBL" id="BCI91264.1"/>
    </source>
</evidence>
<organism evidence="4">
    <name type="scientific">Mycobacterium kansasii</name>
    <dbReference type="NCBI Taxonomy" id="1768"/>
    <lineage>
        <taxon>Bacteria</taxon>
        <taxon>Bacillati</taxon>
        <taxon>Actinomycetota</taxon>
        <taxon>Actinomycetes</taxon>
        <taxon>Mycobacteriales</taxon>
        <taxon>Mycobacteriaceae</taxon>
        <taxon>Mycobacterium</taxon>
    </lineage>
</organism>
<feature type="region of interest" description="Disordered" evidence="1">
    <location>
        <begin position="1"/>
        <end position="47"/>
    </location>
</feature>
<dbReference type="InterPro" id="IPR059086">
    <property type="entry name" value="MT0599"/>
</dbReference>
<dbReference type="EMBL" id="AP023343">
    <property type="protein sequence ID" value="BCI91264.1"/>
    <property type="molecule type" value="Genomic_DNA"/>
</dbReference>
<protein>
    <recommendedName>
        <fullName evidence="2">Uncharacterized protein MT0599 domain-containing protein</fullName>
    </recommendedName>
</protein>
<reference evidence="3 5" key="2">
    <citation type="submission" date="2020-07" db="EMBL/GenBank/DDBJ databases">
        <title>Mycobacterium kansasii (former subtype) with zoonotic potential isolated from diseased indoor pet cat, Japan.</title>
        <authorList>
            <person name="Fukano H."/>
            <person name="Terazono T."/>
            <person name="Hoshino Y."/>
        </authorList>
    </citation>
    <scope>NUCLEOTIDE SEQUENCE [LARGE SCALE GENOMIC DNA]</scope>
    <source>
        <strain evidence="3 5">Kuro-I</strain>
    </source>
</reference>
<dbReference type="EMBL" id="LR589381">
    <property type="protein sequence ID" value="VTP04994.1"/>
    <property type="molecule type" value="Genomic_DNA"/>
</dbReference>
<feature type="compositionally biased region" description="Basic residues" evidence="1">
    <location>
        <begin position="11"/>
        <end position="33"/>
    </location>
</feature>
<dbReference type="RefSeq" id="WP_023370690.1">
    <property type="nucleotide sequence ID" value="NZ_BLYZ01000003.1"/>
</dbReference>
<evidence type="ECO:0000256" key="1">
    <source>
        <dbReference type="SAM" id="MobiDB-lite"/>
    </source>
</evidence>
<dbReference type="Pfam" id="PF25859">
    <property type="entry name" value="MT0599"/>
    <property type="match status" value="1"/>
</dbReference>
<evidence type="ECO:0000313" key="4">
    <source>
        <dbReference type="EMBL" id="VTP04994.1"/>
    </source>
</evidence>
<proteinExistence type="predicted"/>
<dbReference type="GeneID" id="71766241"/>
<name>A0A653F5G2_MYCKA</name>
<sequence>MAEHATEQQKPQKKTSAKKTAVKKTTAKAKKAVAHPVARKAGQNATAKTAVERGARILVLTDDPRRSVVIVPGCHIDSMRQEGDAYFFEDGNALVGMIVEGGTVEYHRADRTYVVRLTDGRHTPTPAAEC</sequence>
<gene>
    <name evidence="4" type="ORF">BIN_B_04834</name>
    <name evidence="3" type="ORF">NIIDMKKI_64700</name>
</gene>
<evidence type="ECO:0000259" key="2">
    <source>
        <dbReference type="Pfam" id="PF25859"/>
    </source>
</evidence>
<dbReference type="Proteomes" id="UP000516380">
    <property type="component" value="Chromosome"/>
</dbReference>
<feature type="domain" description="Uncharacterized protein MT0599" evidence="2">
    <location>
        <begin position="56"/>
        <end position="116"/>
    </location>
</feature>
<reference evidence="4" key="1">
    <citation type="submission" date="2019-05" db="EMBL/GenBank/DDBJ databases">
        <authorList>
            <person name="Naeem R."/>
            <person name="Antony C."/>
            <person name="Guan Q."/>
        </authorList>
    </citation>
    <scope>NUCLEOTIDE SEQUENCE</scope>
    <source>
        <strain evidence="4">3</strain>
    </source>
</reference>
<accession>A0A653F5G2</accession>